<name>A0AAQ3L8Y0_9BACT</name>
<dbReference type="PANTHER" id="PTHR30203:SF33">
    <property type="entry name" value="BLR4455 PROTEIN"/>
    <property type="match status" value="1"/>
</dbReference>
<comment type="similarity">
    <text evidence="1 2">Belongs to the outer membrane factor (OMF) (TC 1.B.17) family.</text>
</comment>
<proteinExistence type="inferred from homology"/>
<dbReference type="EMBL" id="CP136920">
    <property type="protein sequence ID" value="WOO41834.1"/>
    <property type="molecule type" value="Genomic_DNA"/>
</dbReference>
<keyword evidence="2" id="KW-0449">Lipoprotein</keyword>
<dbReference type="PANTHER" id="PTHR30203">
    <property type="entry name" value="OUTER MEMBRANE CATION EFFLUX PROTEIN"/>
    <property type="match status" value="1"/>
</dbReference>
<accession>A0AAQ3L8Y0</accession>
<dbReference type="Gene3D" id="1.20.1600.10">
    <property type="entry name" value="Outer membrane efflux proteins (OEP)"/>
    <property type="match status" value="1"/>
</dbReference>
<keyword evidence="2" id="KW-0472">Membrane</keyword>
<dbReference type="InterPro" id="IPR003423">
    <property type="entry name" value="OMP_efflux"/>
</dbReference>
<dbReference type="SUPFAM" id="SSF56954">
    <property type="entry name" value="Outer membrane efflux proteins (OEP)"/>
    <property type="match status" value="1"/>
</dbReference>
<dbReference type="GO" id="GO:0005886">
    <property type="term" value="C:plasma membrane"/>
    <property type="evidence" value="ECO:0007669"/>
    <property type="project" value="UniProtKB-SubCell"/>
</dbReference>
<dbReference type="RefSeq" id="WP_317834318.1">
    <property type="nucleotide sequence ID" value="NZ_CP136920.1"/>
</dbReference>
<dbReference type="KEGG" id="puo:RZN69_01950"/>
<dbReference type="Gene3D" id="2.20.200.10">
    <property type="entry name" value="Outer membrane efflux proteins (OEP)"/>
    <property type="match status" value="1"/>
</dbReference>
<evidence type="ECO:0000313" key="3">
    <source>
        <dbReference type="EMBL" id="WOO41834.1"/>
    </source>
</evidence>
<evidence type="ECO:0000256" key="1">
    <source>
        <dbReference type="ARBA" id="ARBA00007613"/>
    </source>
</evidence>
<evidence type="ECO:0000313" key="4">
    <source>
        <dbReference type="Proteomes" id="UP001304300"/>
    </source>
</evidence>
<keyword evidence="2" id="KW-0812">Transmembrane</keyword>
<dbReference type="PROSITE" id="PS51257">
    <property type="entry name" value="PROKAR_LIPOPROTEIN"/>
    <property type="match status" value="1"/>
</dbReference>
<reference evidence="3 4" key="1">
    <citation type="submission" date="2023-10" db="EMBL/GenBank/DDBJ databases">
        <title>Rubellicoccus peritrichatus gen. nov., sp. nov., isolated from an algae of coral reef tank.</title>
        <authorList>
            <person name="Luo J."/>
        </authorList>
    </citation>
    <scope>NUCLEOTIDE SEQUENCE [LARGE SCALE GENOMIC DNA]</scope>
    <source>
        <strain evidence="3 4">CR14</strain>
    </source>
</reference>
<keyword evidence="2" id="KW-1134">Transmembrane beta strand</keyword>
<dbReference type="Pfam" id="PF02321">
    <property type="entry name" value="OEP"/>
    <property type="match status" value="2"/>
</dbReference>
<dbReference type="AlphaFoldDB" id="A0AAQ3L8Y0"/>
<gene>
    <name evidence="3" type="ORF">RZN69_01950</name>
</gene>
<dbReference type="NCBIfam" id="TIGR01845">
    <property type="entry name" value="outer_NodT"/>
    <property type="match status" value="1"/>
</dbReference>
<dbReference type="InterPro" id="IPR010131">
    <property type="entry name" value="MdtP/NodT-like"/>
</dbReference>
<keyword evidence="4" id="KW-1185">Reference proteome</keyword>
<keyword evidence="2" id="KW-0564">Palmitate</keyword>
<sequence length="513" mass="55853">MRNAFSSLFTQRALARMLPALLLLILAGCATAPPSKVGDMPVEYPTEWTADAVDEETLENVSPETYGGGWLLDFEDPVLMDLVYRAQVRNYDLQAASARLGVAEAEAFIAGADLYPQVSGGLDGTRQKQNFSAQGFGDAIQSSTFNNYRLTANVSWELDVWGRVRDGQSAAIGDAQAAAADLQGARQSLAANTATLWFNTIEARLQLELAENTWDSFEKTTRSIQRRFESGVSPALDLRLSKAQTASALAAVELRKNNLDSSKRDLEVLLGDYPAGTIEAAPDLPDLNQPVPVGLPSELLERRPDLIAAERRLASTDKRITEAKKAFLPAISLTGSYGTTSTQLENLLDNSFSVWSIAGNLLQPIFQGGRLTGALERARAAALEALANYGQSALDAFNEVEKALASERFLDSRLEALHVASIENAAAEETAWQRYERGLTDIITVLESQRRAFESHSAYIEARNLRLINRVNLYLALGGDFGPTPDQVVATVNTPFSSEQFPSPESTKETSKE</sequence>
<keyword evidence="2" id="KW-0732">Signal</keyword>
<organism evidence="3 4">
    <name type="scientific">Rubellicoccus peritrichatus</name>
    <dbReference type="NCBI Taxonomy" id="3080537"/>
    <lineage>
        <taxon>Bacteria</taxon>
        <taxon>Pseudomonadati</taxon>
        <taxon>Verrucomicrobiota</taxon>
        <taxon>Opitutia</taxon>
        <taxon>Puniceicoccales</taxon>
        <taxon>Cerasicoccaceae</taxon>
        <taxon>Rubellicoccus</taxon>
    </lineage>
</organism>
<feature type="chain" id="PRO_5042664986" evidence="2">
    <location>
        <begin position="33"/>
        <end position="513"/>
    </location>
</feature>
<dbReference type="GO" id="GO:0015562">
    <property type="term" value="F:efflux transmembrane transporter activity"/>
    <property type="evidence" value="ECO:0007669"/>
    <property type="project" value="InterPro"/>
</dbReference>
<protein>
    <submittedName>
        <fullName evidence="3">Efflux transporter outer membrane subunit</fullName>
    </submittedName>
</protein>
<feature type="signal peptide" evidence="2">
    <location>
        <begin position="1"/>
        <end position="32"/>
    </location>
</feature>
<evidence type="ECO:0000256" key="2">
    <source>
        <dbReference type="RuleBase" id="RU362097"/>
    </source>
</evidence>
<comment type="subcellular location">
    <subcellularLocation>
        <location evidence="2">Cell membrane</location>
        <topology evidence="2">Lipid-anchor</topology>
    </subcellularLocation>
</comment>
<dbReference type="Proteomes" id="UP001304300">
    <property type="component" value="Chromosome"/>
</dbReference>